<reference evidence="11 12" key="1">
    <citation type="submission" date="2018-06" db="EMBL/GenBank/DDBJ databases">
        <title>Genomic Encyclopedia of Type Strains, Phase III (KMG-III): the genomes of soil and plant-associated and newly described type strains.</title>
        <authorList>
            <person name="Whitman W."/>
        </authorList>
    </citation>
    <scope>NUCLEOTIDE SEQUENCE [LARGE SCALE GENOMIC DNA]</scope>
    <source>
        <strain evidence="11 12">CECT 7646</strain>
    </source>
</reference>
<feature type="region of interest" description="Disordered" evidence="9">
    <location>
        <begin position="308"/>
        <end position="337"/>
    </location>
</feature>
<dbReference type="InterPro" id="IPR035906">
    <property type="entry name" value="MetI-like_sf"/>
</dbReference>
<dbReference type="EMBL" id="QJTC01000003">
    <property type="protein sequence ID" value="PYE79137.1"/>
    <property type="molecule type" value="Genomic_DNA"/>
</dbReference>
<feature type="compositionally biased region" description="Low complexity" evidence="9">
    <location>
        <begin position="325"/>
        <end position="337"/>
    </location>
</feature>
<evidence type="ECO:0000313" key="11">
    <source>
        <dbReference type="EMBL" id="PYE79137.1"/>
    </source>
</evidence>
<dbReference type="Pfam" id="PF04069">
    <property type="entry name" value="OpuAC"/>
    <property type="match status" value="1"/>
</dbReference>
<evidence type="ECO:0000256" key="5">
    <source>
        <dbReference type="ARBA" id="ARBA00023136"/>
    </source>
</evidence>
<evidence type="ECO:0000256" key="6">
    <source>
        <dbReference type="ARBA" id="ARBA00035642"/>
    </source>
</evidence>
<evidence type="ECO:0000256" key="8">
    <source>
        <dbReference type="RuleBase" id="RU363032"/>
    </source>
</evidence>
<keyword evidence="3 8" id="KW-0812">Transmembrane</keyword>
<comment type="similarity">
    <text evidence="7">In the N-terminal section; belongs to the binding-protein-dependent transport system permease family.</text>
</comment>
<comment type="subcellular location">
    <subcellularLocation>
        <location evidence="1 8">Cell membrane</location>
        <topology evidence="1 8">Multi-pass membrane protein</topology>
    </subcellularLocation>
</comment>
<dbReference type="PANTHER" id="PTHR30177:SF4">
    <property type="entry name" value="OSMOPROTECTANT IMPORT PERMEASE PROTEIN OSMW"/>
    <property type="match status" value="1"/>
</dbReference>
<evidence type="ECO:0000256" key="9">
    <source>
        <dbReference type="SAM" id="MobiDB-lite"/>
    </source>
</evidence>
<dbReference type="GO" id="GO:0031460">
    <property type="term" value="P:glycine betaine transport"/>
    <property type="evidence" value="ECO:0007669"/>
    <property type="project" value="TreeGrafter"/>
</dbReference>
<dbReference type="Pfam" id="PF00528">
    <property type="entry name" value="BPD_transp_1"/>
    <property type="match status" value="1"/>
</dbReference>
<evidence type="ECO:0000259" key="10">
    <source>
        <dbReference type="PROSITE" id="PS50928"/>
    </source>
</evidence>
<dbReference type="Gene3D" id="1.10.3720.10">
    <property type="entry name" value="MetI-like"/>
    <property type="match status" value="1"/>
</dbReference>
<evidence type="ECO:0000256" key="1">
    <source>
        <dbReference type="ARBA" id="ARBA00004651"/>
    </source>
</evidence>
<dbReference type="CDD" id="cd06261">
    <property type="entry name" value="TM_PBP2"/>
    <property type="match status" value="1"/>
</dbReference>
<protein>
    <submittedName>
        <fullName evidence="11">Osmoprotectant transport system permease protein</fullName>
    </submittedName>
</protein>
<feature type="transmembrane region" description="Helical" evidence="8">
    <location>
        <begin position="421"/>
        <end position="439"/>
    </location>
</feature>
<feature type="transmembrane region" description="Helical" evidence="8">
    <location>
        <begin position="394"/>
        <end position="415"/>
    </location>
</feature>
<dbReference type="AlphaFoldDB" id="A0A318SJR9"/>
<dbReference type="GO" id="GO:0043190">
    <property type="term" value="C:ATP-binding cassette (ABC) transporter complex"/>
    <property type="evidence" value="ECO:0007669"/>
    <property type="project" value="InterPro"/>
</dbReference>
<keyword evidence="2 8" id="KW-0813">Transport</keyword>
<evidence type="ECO:0000256" key="3">
    <source>
        <dbReference type="ARBA" id="ARBA00022692"/>
    </source>
</evidence>
<keyword evidence="4 8" id="KW-1133">Transmembrane helix</keyword>
<proteinExistence type="inferred from homology"/>
<gene>
    <name evidence="11" type="ORF">DFQ15_103125</name>
</gene>
<comment type="similarity">
    <text evidence="8">Belongs to the binding-protein-dependent transport system permease family.</text>
</comment>
<dbReference type="PROSITE" id="PS50928">
    <property type="entry name" value="ABC_TM1"/>
    <property type="match status" value="1"/>
</dbReference>
<comment type="similarity">
    <text evidence="6">In the C-terminal section; belongs to the OsmX family.</text>
</comment>
<dbReference type="Gene3D" id="3.40.190.120">
    <property type="entry name" value="Osmoprotection protein (prox), domain 2"/>
    <property type="match status" value="1"/>
</dbReference>
<dbReference type="Proteomes" id="UP000247540">
    <property type="component" value="Unassembled WGS sequence"/>
</dbReference>
<accession>A0A318SJR9</accession>
<feature type="transmembrane region" description="Helical" evidence="8">
    <location>
        <begin position="521"/>
        <end position="540"/>
    </location>
</feature>
<feature type="compositionally biased region" description="Low complexity" evidence="9">
    <location>
        <begin position="308"/>
        <end position="317"/>
    </location>
</feature>
<dbReference type="FunFam" id="1.10.3720.10:FF:000001">
    <property type="entry name" value="Glycine betaine ABC transporter, permease"/>
    <property type="match status" value="1"/>
</dbReference>
<dbReference type="InterPro" id="IPR000515">
    <property type="entry name" value="MetI-like"/>
</dbReference>
<evidence type="ECO:0000313" key="12">
    <source>
        <dbReference type="Proteomes" id="UP000247540"/>
    </source>
</evidence>
<evidence type="ECO:0000256" key="2">
    <source>
        <dbReference type="ARBA" id="ARBA00022448"/>
    </source>
</evidence>
<dbReference type="SUPFAM" id="SSF53850">
    <property type="entry name" value="Periplasmic binding protein-like II"/>
    <property type="match status" value="1"/>
</dbReference>
<sequence length="558" mass="58200">MARQSRFHGVPGRGARWVDGFGGWWRAVLTVALLLAGFGVQAAETLRIGSKRFTESYILAEIVAQQAAATGAATRVSQGLGNTAIVYAALRGGSIDVYPEYTGTIAQEILRRPGATGLAALRTVLAPLGLGVAVPLGFNDGYALAMRADAAERRGIRTLADLARHPDLRLGLSNEFLGRADGWPGLARHHALPQTPQALDHGLAYDALARGQVDIVDIYTTDAQIERRGLRVLQDADSYFPRYDAVLLYRLDVPQRFPAAWAALQRLQGRIDEAQMVRMNARAEVDGQPFEAIAQAWHRQAGAPAAGSASASVSSADAEADADADATAPPAGAATADAAPPAAIRGFAAKLWGPDLWRLTRQHLLLVAASIGLALLAGVPLAMAVAYRPRLRALMLGAAGLLQTVPSLALLAMLISLTGSIGSVPALAALMLYALLPIMRNTATGLAAVPTGPRQAALALGMTPGQRMLAVELPLALPTLMAGVRTATAIAIGTATIAAFIGAGGYGERIVTGLALNDRGLLLAGALPAAILALASEAVFECLERVLRRRQAAAAQGR</sequence>
<feature type="transmembrane region" description="Helical" evidence="8">
    <location>
        <begin position="364"/>
        <end position="387"/>
    </location>
</feature>
<dbReference type="SUPFAM" id="SSF161098">
    <property type="entry name" value="MetI-like"/>
    <property type="match status" value="1"/>
</dbReference>
<dbReference type="Gene3D" id="3.40.190.10">
    <property type="entry name" value="Periplasmic binding protein-like II"/>
    <property type="match status" value="1"/>
</dbReference>
<feature type="transmembrane region" description="Helical" evidence="8">
    <location>
        <begin position="475"/>
        <end position="501"/>
    </location>
</feature>
<dbReference type="GO" id="GO:0022857">
    <property type="term" value="F:transmembrane transporter activity"/>
    <property type="evidence" value="ECO:0007669"/>
    <property type="project" value="InterPro"/>
</dbReference>
<evidence type="ECO:0000256" key="7">
    <source>
        <dbReference type="ARBA" id="ARBA00035652"/>
    </source>
</evidence>
<dbReference type="InterPro" id="IPR007210">
    <property type="entry name" value="ABC_Gly_betaine_transp_sub-bd"/>
</dbReference>
<evidence type="ECO:0000256" key="4">
    <source>
        <dbReference type="ARBA" id="ARBA00022989"/>
    </source>
</evidence>
<organism evidence="11 12">
    <name type="scientific">Xylophilus ampelinus</name>
    <dbReference type="NCBI Taxonomy" id="54067"/>
    <lineage>
        <taxon>Bacteria</taxon>
        <taxon>Pseudomonadati</taxon>
        <taxon>Pseudomonadota</taxon>
        <taxon>Betaproteobacteria</taxon>
        <taxon>Burkholderiales</taxon>
        <taxon>Xylophilus</taxon>
    </lineage>
</organism>
<keyword evidence="5 8" id="KW-0472">Membrane</keyword>
<dbReference type="InterPro" id="IPR051204">
    <property type="entry name" value="ABC_transp_perm/SBD"/>
</dbReference>
<feature type="domain" description="ABC transmembrane type-1" evidence="10">
    <location>
        <begin position="360"/>
        <end position="540"/>
    </location>
</feature>
<comment type="caution">
    <text evidence="11">The sequence shown here is derived from an EMBL/GenBank/DDBJ whole genome shotgun (WGS) entry which is preliminary data.</text>
</comment>
<name>A0A318SJR9_9BURK</name>
<keyword evidence="12" id="KW-1185">Reference proteome</keyword>
<dbReference type="PANTHER" id="PTHR30177">
    <property type="entry name" value="GLYCINE BETAINE/L-PROLINE TRANSPORT SYSTEM PERMEASE PROTEIN PROW"/>
    <property type="match status" value="1"/>
</dbReference>